<keyword evidence="3" id="KW-1185">Reference proteome</keyword>
<gene>
    <name evidence="2" type="ORF">CTI12_AA434980</name>
</gene>
<proteinExistence type="predicted"/>
<accession>A0A2U1M0Q0</accession>
<dbReference type="Proteomes" id="UP000245207">
    <property type="component" value="Unassembled WGS sequence"/>
</dbReference>
<comment type="caution">
    <text evidence="2">The sequence shown here is derived from an EMBL/GenBank/DDBJ whole genome shotgun (WGS) entry which is preliminary data.</text>
</comment>
<evidence type="ECO:0000313" key="3">
    <source>
        <dbReference type="Proteomes" id="UP000245207"/>
    </source>
</evidence>
<evidence type="ECO:0000313" key="2">
    <source>
        <dbReference type="EMBL" id="PWA54842.1"/>
    </source>
</evidence>
<name>A0A2U1M0Q0_ARTAN</name>
<sequence length="124" mass="14224">MIVIKQVKAAPEKKPAYRCCCTQGVHASDVGSHLKEEIVIVHMKEEICILRKKTMWKKLQVHRVKVMSLSRKMIRIPLNKPVSDEEETKSGEGNEEEDGKLEDEEEPNQHQKGFLQRSSKKESG</sequence>
<evidence type="ECO:0000256" key="1">
    <source>
        <dbReference type="SAM" id="MobiDB-lite"/>
    </source>
</evidence>
<dbReference type="EMBL" id="PKPP01006952">
    <property type="protein sequence ID" value="PWA54842.1"/>
    <property type="molecule type" value="Genomic_DNA"/>
</dbReference>
<organism evidence="2 3">
    <name type="scientific">Artemisia annua</name>
    <name type="common">Sweet wormwood</name>
    <dbReference type="NCBI Taxonomy" id="35608"/>
    <lineage>
        <taxon>Eukaryota</taxon>
        <taxon>Viridiplantae</taxon>
        <taxon>Streptophyta</taxon>
        <taxon>Embryophyta</taxon>
        <taxon>Tracheophyta</taxon>
        <taxon>Spermatophyta</taxon>
        <taxon>Magnoliopsida</taxon>
        <taxon>eudicotyledons</taxon>
        <taxon>Gunneridae</taxon>
        <taxon>Pentapetalae</taxon>
        <taxon>asterids</taxon>
        <taxon>campanulids</taxon>
        <taxon>Asterales</taxon>
        <taxon>Asteraceae</taxon>
        <taxon>Asteroideae</taxon>
        <taxon>Anthemideae</taxon>
        <taxon>Artemisiinae</taxon>
        <taxon>Artemisia</taxon>
    </lineage>
</organism>
<feature type="compositionally biased region" description="Acidic residues" evidence="1">
    <location>
        <begin position="93"/>
        <end position="106"/>
    </location>
</feature>
<reference evidence="2 3" key="1">
    <citation type="journal article" date="2018" name="Mol. Plant">
        <title>The genome of Artemisia annua provides insight into the evolution of Asteraceae family and artemisinin biosynthesis.</title>
        <authorList>
            <person name="Shen Q."/>
            <person name="Zhang L."/>
            <person name="Liao Z."/>
            <person name="Wang S."/>
            <person name="Yan T."/>
            <person name="Shi P."/>
            <person name="Liu M."/>
            <person name="Fu X."/>
            <person name="Pan Q."/>
            <person name="Wang Y."/>
            <person name="Lv Z."/>
            <person name="Lu X."/>
            <person name="Zhang F."/>
            <person name="Jiang W."/>
            <person name="Ma Y."/>
            <person name="Chen M."/>
            <person name="Hao X."/>
            <person name="Li L."/>
            <person name="Tang Y."/>
            <person name="Lv G."/>
            <person name="Zhou Y."/>
            <person name="Sun X."/>
            <person name="Brodelius P.E."/>
            <person name="Rose J.K.C."/>
            <person name="Tang K."/>
        </authorList>
    </citation>
    <scope>NUCLEOTIDE SEQUENCE [LARGE SCALE GENOMIC DNA]</scope>
    <source>
        <strain evidence="3">cv. Huhao1</strain>
        <tissue evidence="2">Leaf</tissue>
    </source>
</reference>
<protein>
    <submittedName>
        <fullName evidence="2">Uncharacterized protein</fullName>
    </submittedName>
</protein>
<feature type="region of interest" description="Disordered" evidence="1">
    <location>
        <begin position="76"/>
        <end position="124"/>
    </location>
</feature>
<dbReference type="AlphaFoldDB" id="A0A2U1M0Q0"/>